<sequence length="62" mass="7211">MDKENEMEKPKVGRPRKYATRKEAVKAAQAAYRERKKAKRESPEVQSVIIDLSAVQPWKVKK</sequence>
<organism evidence="2 3">
    <name type="scientific">Acidithiobacillus thiooxidans</name>
    <name type="common">Thiobacillus thiooxidans</name>
    <dbReference type="NCBI Taxonomy" id="930"/>
    <lineage>
        <taxon>Bacteria</taxon>
        <taxon>Pseudomonadati</taxon>
        <taxon>Pseudomonadota</taxon>
        <taxon>Acidithiobacillia</taxon>
        <taxon>Acidithiobacillales</taxon>
        <taxon>Acidithiobacillaceae</taxon>
        <taxon>Acidithiobacillus</taxon>
    </lineage>
</organism>
<name>A0A1C2I440_ACITH</name>
<feature type="compositionally biased region" description="Basic and acidic residues" evidence="1">
    <location>
        <begin position="1"/>
        <end position="11"/>
    </location>
</feature>
<proteinExistence type="predicted"/>
<reference evidence="2 3" key="1">
    <citation type="journal article" date="2016" name="Int. J. Mol. Sci.">
        <title>Comparative genomics of the extreme acidophile Acidithiobacillus thiooxidans reveals intraspecific divergence and niche adaptation.</title>
        <authorList>
            <person name="Zhang X."/>
            <person name="Feng X."/>
            <person name="Tao J."/>
            <person name="Ma L."/>
            <person name="Xiao Y."/>
            <person name="Liang Y."/>
            <person name="Liu X."/>
            <person name="Yin H."/>
        </authorList>
    </citation>
    <scope>NUCLEOTIDE SEQUENCE [LARGE SCALE GENOMIC DNA]</scope>
    <source>
        <strain evidence="2 3">A02</strain>
    </source>
</reference>
<dbReference type="RefSeq" id="WP_024892747.1">
    <property type="nucleotide sequence ID" value="NZ_LWRZ01000283.1"/>
</dbReference>
<feature type="region of interest" description="Disordered" evidence="1">
    <location>
        <begin position="1"/>
        <end position="46"/>
    </location>
</feature>
<evidence type="ECO:0000313" key="3">
    <source>
        <dbReference type="Proteomes" id="UP000094893"/>
    </source>
</evidence>
<evidence type="ECO:0000256" key="1">
    <source>
        <dbReference type="SAM" id="MobiDB-lite"/>
    </source>
</evidence>
<dbReference type="Proteomes" id="UP000094893">
    <property type="component" value="Unassembled WGS sequence"/>
</dbReference>
<accession>A0A1C2I440</accession>
<dbReference type="EMBL" id="LWSA01000160">
    <property type="protein sequence ID" value="OCX71699.1"/>
    <property type="molecule type" value="Genomic_DNA"/>
</dbReference>
<dbReference type="AlphaFoldDB" id="A0A1C2I440"/>
<protein>
    <submittedName>
        <fullName evidence="2">Uncharacterized protein</fullName>
    </submittedName>
</protein>
<comment type="caution">
    <text evidence="2">The sequence shown here is derived from an EMBL/GenBank/DDBJ whole genome shotgun (WGS) entry which is preliminary data.</text>
</comment>
<evidence type="ECO:0000313" key="2">
    <source>
        <dbReference type="EMBL" id="OCX71699.1"/>
    </source>
</evidence>
<gene>
    <name evidence="2" type="ORF">A6P07_11505</name>
</gene>